<feature type="region of interest" description="Disordered" evidence="10">
    <location>
        <begin position="500"/>
        <end position="540"/>
    </location>
</feature>
<keyword evidence="8" id="KW-0505">Motor protein</keyword>
<evidence type="ECO:0000313" key="11">
    <source>
        <dbReference type="EMBL" id="KAG2226028.1"/>
    </source>
</evidence>
<keyword evidence="12" id="KW-1185">Reference proteome</keyword>
<dbReference type="GO" id="GO:0007018">
    <property type="term" value="P:microtubule-based movement"/>
    <property type="evidence" value="ECO:0007669"/>
    <property type="project" value="InterPro"/>
</dbReference>
<dbReference type="GO" id="GO:0045504">
    <property type="term" value="F:dynein heavy chain binding"/>
    <property type="evidence" value="ECO:0007669"/>
    <property type="project" value="TreeGrafter"/>
</dbReference>
<evidence type="ECO:0000256" key="3">
    <source>
        <dbReference type="ARBA" id="ARBA00022490"/>
    </source>
</evidence>
<evidence type="ECO:0000313" key="12">
    <source>
        <dbReference type="Proteomes" id="UP000646827"/>
    </source>
</evidence>
<feature type="compositionally biased region" description="Polar residues" evidence="10">
    <location>
        <begin position="520"/>
        <end position="540"/>
    </location>
</feature>
<comment type="caution">
    <text evidence="11">The sequence shown here is derived from an EMBL/GenBank/DDBJ whole genome shotgun (WGS) entry which is preliminary data.</text>
</comment>
<dbReference type="AlphaFoldDB" id="A0A8H7VRF5"/>
<dbReference type="PANTHER" id="PTHR12688:SF0">
    <property type="entry name" value="DYNEIN LIGHT INTERMEDIATE CHAIN"/>
    <property type="match status" value="1"/>
</dbReference>
<dbReference type="Pfam" id="PF05783">
    <property type="entry name" value="DLIC"/>
    <property type="match status" value="1"/>
</dbReference>
<evidence type="ECO:0000256" key="1">
    <source>
        <dbReference type="ARBA" id="ARBA00004245"/>
    </source>
</evidence>
<organism evidence="11 12">
    <name type="scientific">Circinella minor</name>
    <dbReference type="NCBI Taxonomy" id="1195481"/>
    <lineage>
        <taxon>Eukaryota</taxon>
        <taxon>Fungi</taxon>
        <taxon>Fungi incertae sedis</taxon>
        <taxon>Mucoromycota</taxon>
        <taxon>Mucoromycotina</taxon>
        <taxon>Mucoromycetes</taxon>
        <taxon>Mucorales</taxon>
        <taxon>Lichtheimiaceae</taxon>
        <taxon>Circinella</taxon>
    </lineage>
</organism>
<dbReference type="InterPro" id="IPR008467">
    <property type="entry name" value="Dynein1_light_intermed_chain"/>
</dbReference>
<proteinExistence type="predicted"/>
<evidence type="ECO:0000256" key="8">
    <source>
        <dbReference type="ARBA" id="ARBA00023175"/>
    </source>
</evidence>
<dbReference type="GO" id="GO:0005874">
    <property type="term" value="C:microtubule"/>
    <property type="evidence" value="ECO:0007669"/>
    <property type="project" value="UniProtKB-KW"/>
</dbReference>
<dbReference type="GO" id="GO:0000226">
    <property type="term" value="P:microtubule cytoskeleton organization"/>
    <property type="evidence" value="ECO:0007669"/>
    <property type="project" value="TreeGrafter"/>
</dbReference>
<evidence type="ECO:0000256" key="4">
    <source>
        <dbReference type="ARBA" id="ARBA00022701"/>
    </source>
</evidence>
<dbReference type="InterPro" id="IPR022780">
    <property type="entry name" value="Dynein_light_int_chain"/>
</dbReference>
<feature type="compositionally biased region" description="Polar residues" evidence="10">
    <location>
        <begin position="443"/>
        <end position="461"/>
    </location>
</feature>
<protein>
    <recommendedName>
        <fullName evidence="13">Dynein light intermediate chain</fullName>
    </recommendedName>
</protein>
<gene>
    <name evidence="11" type="ORF">INT45_002494</name>
</gene>
<dbReference type="OrthoDB" id="27603at2759"/>
<comment type="subcellular location">
    <subcellularLocation>
        <location evidence="1">Cytoplasm</location>
        <location evidence="1">Cytoskeleton</location>
    </subcellularLocation>
</comment>
<keyword evidence="4" id="KW-0493">Microtubule</keyword>
<accession>A0A8H7VRF5</accession>
<name>A0A8H7VRF5_9FUNG</name>
<keyword evidence="7" id="KW-0243">Dynein</keyword>
<dbReference type="GO" id="GO:0005524">
    <property type="term" value="F:ATP binding"/>
    <property type="evidence" value="ECO:0007669"/>
    <property type="project" value="UniProtKB-KW"/>
</dbReference>
<keyword evidence="3" id="KW-0963">Cytoplasm</keyword>
<reference evidence="11 12" key="1">
    <citation type="submission" date="2020-12" db="EMBL/GenBank/DDBJ databases">
        <title>Metabolic potential, ecology and presence of endohyphal bacteria is reflected in genomic diversity of Mucoromycotina.</title>
        <authorList>
            <person name="Muszewska A."/>
            <person name="Okrasinska A."/>
            <person name="Steczkiewicz K."/>
            <person name="Drgas O."/>
            <person name="Orlowska M."/>
            <person name="Perlinska-Lenart U."/>
            <person name="Aleksandrzak-Piekarczyk T."/>
            <person name="Szatraj K."/>
            <person name="Zielenkiewicz U."/>
            <person name="Pilsyk S."/>
            <person name="Malc E."/>
            <person name="Mieczkowski P."/>
            <person name="Kruszewska J.S."/>
            <person name="Biernat P."/>
            <person name="Pawlowska J."/>
        </authorList>
    </citation>
    <scope>NUCLEOTIDE SEQUENCE [LARGE SCALE GENOMIC DNA]</scope>
    <source>
        <strain evidence="11 12">CBS 142.35</strain>
    </source>
</reference>
<keyword evidence="5" id="KW-0547">Nucleotide-binding</keyword>
<evidence type="ECO:0000256" key="9">
    <source>
        <dbReference type="ARBA" id="ARBA00023212"/>
    </source>
</evidence>
<evidence type="ECO:0000256" key="5">
    <source>
        <dbReference type="ARBA" id="ARBA00022741"/>
    </source>
</evidence>
<feature type="non-terminal residue" evidence="11">
    <location>
        <position position="1"/>
    </location>
</feature>
<keyword evidence="6" id="KW-0067">ATP-binding</keyword>
<evidence type="ECO:0000256" key="7">
    <source>
        <dbReference type="ARBA" id="ARBA00023017"/>
    </source>
</evidence>
<dbReference type="Proteomes" id="UP000646827">
    <property type="component" value="Unassembled WGS sequence"/>
</dbReference>
<keyword evidence="2" id="KW-0813">Transport</keyword>
<sequence>DSCSGKSTLAHYLKHQPNIKADNKNEYSDNEPSQQHKEACFIRTVASGGYVKAVKQDLDAETTKMLGVGYTSSLVHNQNNEAILRLGIYQLDNKQLFSLLDPVLTDDNLFGIIVLDWTKPWTFLESLQLWLSVLNRWSAKVVTNESKNKVEEYLREYKYQLNDNNTNNSDHDVVAAEVHGTFTVNLGIPIAVVCCKSDAQKMLEEEYGYDEAQLDYIQQTLRCICMKCNYGAALFYTSTFHPSTFNNLREYIAHRSDSTIPSTIQPQHAESTRVLIPAGWDTWEKIKALEENSQCKVEKEWNDIIQNQSGDEITTGHSIYCEAIPEPVYENQCQGSQSTVTSEDEQVLYARYFQHSSAVQPPLPPPLSTTFLRELEHCKASISISPPKDTLKYTSLPLLPTTHHIEMGTATTSTTATISPPAVSLYTTSTTATTSVNTISSSLSTTANSRNNNNPTSMTGFSTTTNVSSTYNNKIGVTASPSSEIISQFFQKLLYKNMEQTPSSTGDGDGDGAANDRISHSSGGVDSSMHNSRPPCVNTT</sequence>
<dbReference type="GO" id="GO:0005868">
    <property type="term" value="C:cytoplasmic dynein complex"/>
    <property type="evidence" value="ECO:0007669"/>
    <property type="project" value="InterPro"/>
</dbReference>
<evidence type="ECO:0000256" key="2">
    <source>
        <dbReference type="ARBA" id="ARBA00022448"/>
    </source>
</evidence>
<dbReference type="EMBL" id="JAEPRB010000021">
    <property type="protein sequence ID" value="KAG2226028.1"/>
    <property type="molecule type" value="Genomic_DNA"/>
</dbReference>
<evidence type="ECO:0000256" key="10">
    <source>
        <dbReference type="SAM" id="MobiDB-lite"/>
    </source>
</evidence>
<evidence type="ECO:0008006" key="13">
    <source>
        <dbReference type="Google" id="ProtNLM"/>
    </source>
</evidence>
<dbReference type="PANTHER" id="PTHR12688">
    <property type="entry name" value="DYNEIN LIGHT INTERMEDIATE CHAIN"/>
    <property type="match status" value="1"/>
</dbReference>
<keyword evidence="9" id="KW-0206">Cytoskeleton</keyword>
<feature type="region of interest" description="Disordered" evidence="10">
    <location>
        <begin position="443"/>
        <end position="467"/>
    </location>
</feature>
<evidence type="ECO:0000256" key="6">
    <source>
        <dbReference type="ARBA" id="ARBA00022840"/>
    </source>
</evidence>